<evidence type="ECO:0000313" key="2">
    <source>
        <dbReference type="Proteomes" id="UP000036955"/>
    </source>
</evidence>
<reference evidence="1 2" key="1">
    <citation type="submission" date="2015-06" db="EMBL/GenBank/DDBJ databases">
        <authorList>
            <person name="Hoefler B.C."/>
            <person name="Straight P.D."/>
        </authorList>
    </citation>
    <scope>NUCLEOTIDE SEQUENCE [LARGE SCALE GENOMIC DNA]</scope>
    <source>
        <strain evidence="1 2">Riq4</strain>
    </source>
</reference>
<dbReference type="EMBL" id="LFQK01000020">
    <property type="protein sequence ID" value="KNH27656.1"/>
    <property type="molecule type" value="Genomic_DNA"/>
</dbReference>
<dbReference type="Proteomes" id="UP000036955">
    <property type="component" value="Unassembled WGS sequence"/>
</dbReference>
<gene>
    <name evidence="1" type="ORF">ACS77_10905</name>
</gene>
<dbReference type="OrthoDB" id="6922200at2"/>
<protein>
    <submittedName>
        <fullName evidence="1">Uncharacterized protein</fullName>
    </submittedName>
</protein>
<comment type="caution">
    <text evidence="1">The sequence shown here is derived from an EMBL/GenBank/DDBJ whole genome shotgun (WGS) entry which is preliminary data.</text>
</comment>
<evidence type="ECO:0000313" key="1">
    <source>
        <dbReference type="EMBL" id="KNH27656.1"/>
    </source>
</evidence>
<organism evidence="1 2">
    <name type="scientific">Pseudomonas syringae</name>
    <dbReference type="NCBI Taxonomy" id="317"/>
    <lineage>
        <taxon>Bacteria</taxon>
        <taxon>Pseudomonadati</taxon>
        <taxon>Pseudomonadota</taxon>
        <taxon>Gammaproteobacteria</taxon>
        <taxon>Pseudomonadales</taxon>
        <taxon>Pseudomonadaceae</taxon>
        <taxon>Pseudomonas</taxon>
    </lineage>
</organism>
<dbReference type="PATRIC" id="fig|317.197.peg.1504"/>
<sequence length="152" mass="17448">MCDKQVYDLTAQDIEEHGVWYFPMDETAENELTVRPLRSRESIDIGFQIIVRAWFETRDGARYIGYIYWNNSSAIGHVQPVMFVCTDECISFWNGMFEPNWANYSSELKVIRSNLPVSFSSEVIFELASISGVLEGLYYFKNIKDGSVGVVS</sequence>
<dbReference type="AlphaFoldDB" id="A0A0L1MGY5"/>
<accession>A0A0L1MGY5</accession>
<proteinExistence type="predicted"/>
<name>A0A0L1MGY5_PSESX</name>